<reference evidence="6 7" key="1">
    <citation type="submission" date="2009-08" db="EMBL/GenBank/DDBJ databases">
        <title>The Genome Sequence of Spizellomyces punctatus strain DAOM BR117.</title>
        <authorList>
            <consortium name="The Broad Institute Genome Sequencing Platform"/>
            <person name="Russ C."/>
            <person name="Cuomo C."/>
            <person name="Shea T."/>
            <person name="Young S.K."/>
            <person name="Zeng Q."/>
            <person name="Koehrsen M."/>
            <person name="Haas B."/>
            <person name="Borodovsky M."/>
            <person name="Guigo R."/>
            <person name="Alvarado L."/>
            <person name="Berlin A."/>
            <person name="Bochicchio J."/>
            <person name="Borenstein D."/>
            <person name="Chapman S."/>
            <person name="Chen Z."/>
            <person name="Engels R."/>
            <person name="Freedman E."/>
            <person name="Gellesch M."/>
            <person name="Goldberg J."/>
            <person name="Griggs A."/>
            <person name="Gujja S."/>
            <person name="Heiman D."/>
            <person name="Hepburn T."/>
            <person name="Howarth C."/>
            <person name="Jen D."/>
            <person name="Larson L."/>
            <person name="Lewis B."/>
            <person name="Mehta T."/>
            <person name="Park D."/>
            <person name="Pearson M."/>
            <person name="Roberts A."/>
            <person name="Saif S."/>
            <person name="Shenoy N."/>
            <person name="Sisk P."/>
            <person name="Stolte C."/>
            <person name="Sykes S."/>
            <person name="Thomson T."/>
            <person name="Walk T."/>
            <person name="White J."/>
            <person name="Yandava C."/>
            <person name="Burger G."/>
            <person name="Gray M.W."/>
            <person name="Holland P.W.H."/>
            <person name="King N."/>
            <person name="Lang F.B.F."/>
            <person name="Roger A.J."/>
            <person name="Ruiz-Trillo I."/>
            <person name="Lander E."/>
            <person name="Nusbaum C."/>
        </authorList>
    </citation>
    <scope>NUCLEOTIDE SEQUENCE [LARGE SCALE GENOMIC DNA]</scope>
    <source>
        <strain evidence="6 7">DAOM BR117</strain>
    </source>
</reference>
<dbReference type="AlphaFoldDB" id="A0A0L0HA39"/>
<evidence type="ECO:0000259" key="5">
    <source>
        <dbReference type="Pfam" id="PF15619"/>
    </source>
</evidence>
<feature type="compositionally biased region" description="Low complexity" evidence="4">
    <location>
        <begin position="695"/>
        <end position="707"/>
    </location>
</feature>
<dbReference type="Pfam" id="PF15619">
    <property type="entry name" value="Lebercilin"/>
    <property type="match status" value="1"/>
</dbReference>
<feature type="region of interest" description="Disordered" evidence="4">
    <location>
        <begin position="610"/>
        <end position="718"/>
    </location>
</feature>
<dbReference type="eggNOG" id="ENOG502TBB0">
    <property type="taxonomic scope" value="Eukaryota"/>
</dbReference>
<proteinExistence type="inferred from homology"/>
<dbReference type="InParanoid" id="A0A0L0HA39"/>
<sequence length="718" mass="79287">MADEYDADFEEPPFDKRVEHLQDDSLSDFPVHEAYRRKSQQQPPGNIVFSRAPKGSHGPTERSPAAKQGRQVGSAGKKMPPFKKSNSSIVRGSTVARKHSKSTSIFPPYSSRPRPAGINPASLAAAANFDEIARLVGIIDEQKVQIAKLYEERRTMKIVNHRQDKAIQQMGKEQGDLPALVRSLNDELRVLKTERLRDKERLGHIERNAQAQVAENVRLQTLVHTMQATIKNRKLENSDKLKDEIERLRKDVVNRDHTIAELEKTLKHTQGAKSGDLREANKKILLLQTELEELREKYQTNVHKLQDRERENAALSIYAQAGARQRRKPSHSDNYETKAQHEWTEEKSHPKTLQRPAAVHKTVPTVRQSLDGRIGKKHKARADTRSLSPSHLKTTARTNNARVVDKPQQESHASVPEKQKDLDLSTGGNYEEEISGIVEESAQSGEEKSEGILDMAFQSAKPVNKHLTLGKKSTLPASPDVDAPPSVANQDTYQEGNLPSALSKPSLQAKSHIAQSSIHKPNLFAPVPTSKPTASMEPQQDPLSMNAKKSYEATLKPPQHTSHEVMQDGTPSATNIPAAKQDLPSSGSVRSSNTFLTTLPDLADKQHPEMELAKPSSHVQPSDVTTSKISHTTTPAKSHKLDFLTKPSSQNNISGNFSTTSSTEKLNGGYLPNFAESRSGRGRGSQRDVSLAENAGSHLASSSSLGGEKPNATPLWLR</sequence>
<evidence type="ECO:0000256" key="2">
    <source>
        <dbReference type="ARBA" id="ARBA00023054"/>
    </source>
</evidence>
<dbReference type="GO" id="GO:0005930">
    <property type="term" value="C:axoneme"/>
    <property type="evidence" value="ECO:0007669"/>
    <property type="project" value="TreeGrafter"/>
</dbReference>
<feature type="region of interest" description="Disordered" evidence="4">
    <location>
        <begin position="320"/>
        <end position="427"/>
    </location>
</feature>
<feature type="compositionally biased region" description="Basic and acidic residues" evidence="4">
    <location>
        <begin position="403"/>
        <end position="423"/>
    </location>
</feature>
<dbReference type="PANTHER" id="PTHR16650:SF6">
    <property type="entry name" value="GH21622P"/>
    <property type="match status" value="1"/>
</dbReference>
<feature type="region of interest" description="Disordered" evidence="4">
    <location>
        <begin position="1"/>
        <end position="114"/>
    </location>
</feature>
<feature type="compositionally biased region" description="Polar residues" evidence="4">
    <location>
        <begin position="487"/>
        <end position="497"/>
    </location>
</feature>
<dbReference type="InterPro" id="IPR028933">
    <property type="entry name" value="Lebercilin_dom"/>
</dbReference>
<evidence type="ECO:0000256" key="4">
    <source>
        <dbReference type="SAM" id="MobiDB-lite"/>
    </source>
</evidence>
<feature type="compositionally biased region" description="Polar residues" evidence="4">
    <location>
        <begin position="646"/>
        <end position="665"/>
    </location>
</feature>
<dbReference type="RefSeq" id="XP_016605573.1">
    <property type="nucleotide sequence ID" value="XM_016755186.1"/>
</dbReference>
<feature type="compositionally biased region" description="Polar residues" evidence="4">
    <location>
        <begin position="617"/>
        <end position="636"/>
    </location>
</feature>
<gene>
    <name evidence="6" type="ORF">SPPG_07008</name>
</gene>
<feature type="compositionally biased region" description="Acidic residues" evidence="4">
    <location>
        <begin position="1"/>
        <end position="12"/>
    </location>
</feature>
<feature type="coiled-coil region" evidence="3">
    <location>
        <begin position="231"/>
        <end position="311"/>
    </location>
</feature>
<dbReference type="PANTHER" id="PTHR16650">
    <property type="entry name" value="C21ORF13-RELATED"/>
    <property type="match status" value="1"/>
</dbReference>
<comment type="similarity">
    <text evidence="1">Belongs to the LCA5 family.</text>
</comment>
<dbReference type="OrthoDB" id="2123794at2759"/>
<feature type="compositionally biased region" description="Polar residues" evidence="4">
    <location>
        <begin position="530"/>
        <end position="543"/>
    </location>
</feature>
<feature type="compositionally biased region" description="Basic and acidic residues" evidence="4">
    <location>
        <begin position="13"/>
        <end position="23"/>
    </location>
</feature>
<name>A0A0L0HA39_SPIPD</name>
<feature type="region of interest" description="Disordered" evidence="4">
    <location>
        <begin position="558"/>
        <end position="593"/>
    </location>
</feature>
<dbReference type="Proteomes" id="UP000053201">
    <property type="component" value="Unassembled WGS sequence"/>
</dbReference>
<keyword evidence="2 3" id="KW-0175">Coiled coil</keyword>
<feature type="compositionally biased region" description="Polar residues" evidence="4">
    <location>
        <begin position="583"/>
        <end position="593"/>
    </location>
</feature>
<dbReference type="GO" id="GO:0042073">
    <property type="term" value="P:intraciliary transport"/>
    <property type="evidence" value="ECO:0007669"/>
    <property type="project" value="TreeGrafter"/>
</dbReference>
<dbReference type="EMBL" id="KQ257463">
    <property type="protein sequence ID" value="KNC97533.1"/>
    <property type="molecule type" value="Genomic_DNA"/>
</dbReference>
<evidence type="ECO:0000256" key="1">
    <source>
        <dbReference type="ARBA" id="ARBA00010229"/>
    </source>
</evidence>
<keyword evidence="7" id="KW-1185">Reference proteome</keyword>
<dbReference type="OMA" id="LQIAHRI"/>
<dbReference type="GeneID" id="27690259"/>
<organism evidence="6 7">
    <name type="scientific">Spizellomyces punctatus (strain DAOM BR117)</name>
    <dbReference type="NCBI Taxonomy" id="645134"/>
    <lineage>
        <taxon>Eukaryota</taxon>
        <taxon>Fungi</taxon>
        <taxon>Fungi incertae sedis</taxon>
        <taxon>Chytridiomycota</taxon>
        <taxon>Chytridiomycota incertae sedis</taxon>
        <taxon>Chytridiomycetes</taxon>
        <taxon>Spizellomycetales</taxon>
        <taxon>Spizellomycetaceae</taxon>
        <taxon>Spizellomyces</taxon>
    </lineage>
</organism>
<dbReference type="VEuPathDB" id="FungiDB:SPPG_07008"/>
<dbReference type="InterPro" id="IPR026188">
    <property type="entry name" value="Lebercilin-like"/>
</dbReference>
<accession>A0A0L0HA39</accession>
<evidence type="ECO:0000313" key="6">
    <source>
        <dbReference type="EMBL" id="KNC97533.1"/>
    </source>
</evidence>
<evidence type="ECO:0000313" key="7">
    <source>
        <dbReference type="Proteomes" id="UP000053201"/>
    </source>
</evidence>
<feature type="domain" description="Lebercilin" evidence="5">
    <location>
        <begin position="127"/>
        <end position="311"/>
    </location>
</feature>
<evidence type="ECO:0000256" key="3">
    <source>
        <dbReference type="SAM" id="Coils"/>
    </source>
</evidence>
<feature type="compositionally biased region" description="Basic and acidic residues" evidence="4">
    <location>
        <begin position="330"/>
        <end position="349"/>
    </location>
</feature>
<feature type="compositionally biased region" description="Polar residues" evidence="4">
    <location>
        <begin position="503"/>
        <end position="519"/>
    </location>
</feature>
<protein>
    <recommendedName>
        <fullName evidence="5">Lebercilin domain-containing protein</fullName>
    </recommendedName>
</protein>
<feature type="region of interest" description="Disordered" evidence="4">
    <location>
        <begin position="470"/>
        <end position="543"/>
    </location>
</feature>
<feature type="compositionally biased region" description="Polar residues" evidence="4">
    <location>
        <begin position="385"/>
        <end position="401"/>
    </location>
</feature>